<sequence length="79" mass="9499">MTDDEYERRVIDVLTSTHPGWYYEQRDLPGLPRWWATRYYPLRPDQRKAGARDVLGRTTLHGLIRALAHHDKILHNLRY</sequence>
<dbReference type="EMBL" id="JACHJP010000001">
    <property type="protein sequence ID" value="MBB4913810.1"/>
    <property type="molecule type" value="Genomic_DNA"/>
</dbReference>
<gene>
    <name evidence="1" type="ORF">FHS44_000882</name>
</gene>
<dbReference type="RefSeq" id="WP_184712539.1">
    <property type="nucleotide sequence ID" value="NZ_JACHJP010000001.1"/>
</dbReference>
<dbReference type="AlphaFoldDB" id="A0A7W7QHQ1"/>
<dbReference type="Proteomes" id="UP000552644">
    <property type="component" value="Unassembled WGS sequence"/>
</dbReference>
<evidence type="ECO:0000313" key="2">
    <source>
        <dbReference type="Proteomes" id="UP000552644"/>
    </source>
</evidence>
<accession>A0A7W7QHQ1</accession>
<reference evidence="1 2" key="1">
    <citation type="submission" date="2020-08" db="EMBL/GenBank/DDBJ databases">
        <title>Genomic Encyclopedia of Type Strains, Phase III (KMG-III): the genomes of soil and plant-associated and newly described type strains.</title>
        <authorList>
            <person name="Whitman W."/>
        </authorList>
    </citation>
    <scope>NUCLEOTIDE SEQUENCE [LARGE SCALE GENOMIC DNA]</scope>
    <source>
        <strain evidence="1 2">CECT 8840</strain>
    </source>
</reference>
<keyword evidence="2" id="KW-1185">Reference proteome</keyword>
<name>A0A7W7QHQ1_9ACTN</name>
<comment type="caution">
    <text evidence="1">The sequence shown here is derived from an EMBL/GenBank/DDBJ whole genome shotgun (WGS) entry which is preliminary data.</text>
</comment>
<proteinExistence type="predicted"/>
<protein>
    <submittedName>
        <fullName evidence="1">Uncharacterized protein</fullName>
    </submittedName>
</protein>
<organism evidence="1 2">
    <name type="scientific">Streptosporangium saharense</name>
    <dbReference type="NCBI Taxonomy" id="1706840"/>
    <lineage>
        <taxon>Bacteria</taxon>
        <taxon>Bacillati</taxon>
        <taxon>Actinomycetota</taxon>
        <taxon>Actinomycetes</taxon>
        <taxon>Streptosporangiales</taxon>
        <taxon>Streptosporangiaceae</taxon>
        <taxon>Streptosporangium</taxon>
    </lineage>
</organism>
<evidence type="ECO:0000313" key="1">
    <source>
        <dbReference type="EMBL" id="MBB4913810.1"/>
    </source>
</evidence>